<feature type="domain" description="Peptidase S33 tripeptidyl aminopeptidase-like C-terminal" evidence="5">
    <location>
        <begin position="431"/>
        <end position="532"/>
    </location>
</feature>
<accession>A0AA90H2Y1</accession>
<dbReference type="GO" id="GO:0016787">
    <property type="term" value="F:hydrolase activity"/>
    <property type="evidence" value="ECO:0007669"/>
    <property type="project" value="UniProtKB-KW"/>
</dbReference>
<evidence type="ECO:0000256" key="2">
    <source>
        <dbReference type="ARBA" id="ARBA00022729"/>
    </source>
</evidence>
<keyword evidence="3 6" id="KW-0378">Hydrolase</keyword>
<gene>
    <name evidence="6" type="ORF">POF50_010455</name>
</gene>
<evidence type="ECO:0000256" key="3">
    <source>
        <dbReference type="ARBA" id="ARBA00022801"/>
    </source>
</evidence>
<evidence type="ECO:0000313" key="6">
    <source>
        <dbReference type="EMBL" id="MDI5969754.1"/>
    </source>
</evidence>
<proteinExistence type="inferred from homology"/>
<dbReference type="Pfam" id="PF08386">
    <property type="entry name" value="Abhydrolase_4"/>
    <property type="match status" value="1"/>
</dbReference>
<dbReference type="AlphaFoldDB" id="A0AA90H2Y1"/>
<comment type="similarity">
    <text evidence="1">Belongs to the peptidase S33 family.</text>
</comment>
<dbReference type="InterPro" id="IPR013595">
    <property type="entry name" value="Pept_S33_TAP-like_C"/>
</dbReference>
<dbReference type="EMBL" id="JABXJJ020000011">
    <property type="protein sequence ID" value="MDI5969754.1"/>
    <property type="molecule type" value="Genomic_DNA"/>
</dbReference>
<evidence type="ECO:0000259" key="5">
    <source>
        <dbReference type="Pfam" id="PF08386"/>
    </source>
</evidence>
<dbReference type="PROSITE" id="PS51257">
    <property type="entry name" value="PROKAR_LIPOPROTEIN"/>
    <property type="match status" value="1"/>
</dbReference>
<feature type="region of interest" description="Disordered" evidence="4">
    <location>
        <begin position="27"/>
        <end position="52"/>
    </location>
</feature>
<reference evidence="6" key="1">
    <citation type="submission" date="2023-05" db="EMBL/GenBank/DDBJ databases">
        <title>Streptantibioticus silvisoli sp. nov., acidotolerant actinomycetes 1 from pine litter.</title>
        <authorList>
            <person name="Swiecimska M."/>
            <person name="Golinska P."/>
            <person name="Sangal V."/>
            <person name="Wachnowicz B."/>
            <person name="Goodfellow M."/>
        </authorList>
    </citation>
    <scope>NUCLEOTIDE SEQUENCE</scope>
    <source>
        <strain evidence="6">SL13</strain>
    </source>
</reference>
<protein>
    <submittedName>
        <fullName evidence="6">Alpha/beta hydrolase</fullName>
    </submittedName>
</protein>
<dbReference type="RefSeq" id="WP_271318226.1">
    <property type="nucleotide sequence ID" value="NZ_JABXJJ020000011.1"/>
</dbReference>
<dbReference type="InterPro" id="IPR051601">
    <property type="entry name" value="Serine_prot/Carboxylest_S33"/>
</dbReference>
<comment type="caution">
    <text evidence="6">The sequence shown here is derived from an EMBL/GenBank/DDBJ whole genome shotgun (WGS) entry which is preliminary data.</text>
</comment>
<evidence type="ECO:0000256" key="4">
    <source>
        <dbReference type="SAM" id="MobiDB-lite"/>
    </source>
</evidence>
<sequence>MDTVRLLRTTSTVLVVAGLTLSGCSASGTGRSAAASSPSAASGPAGTPGSAVPGADATLAPLSADVPSALQSYYGQKLSWHGCDSGFECATMRVPLDYAHPVAADDLKLAVSRKKATGPGARIGSLLVNPGGPGGSAIDYLHYAGVSFPAPVRARYDMVAVDPRGVARSAPVTCLSNAQMDKFAQVDNTPDSAAQIKDVVSADKAFGQGCESRSKKLLGHVSTVDSARDMDVLRALLGDKKLYYVGKSYGTFLGATYAGLFPSRVGRMVLDGAMDPSLSSLKMGEAQAHGFETAFQAFAKDCVQQSGCPMGKTTSAAGSYVTKFLNGLDAHPLPTGQSRKLGEQLGTTGLLEAMYSKELWPVLRQALTAANHGDGSQLLALSDQYYERNAKGSYSNLMAANAAVNCLDLPAAANSPAQVEAALPAFRKASPHFGTDFAWMSLSCADWPVKPTGRAERIPAKGAAPIVVIGTTRDPATPYAWAQSLASQLQSATLVTYNGDGHTVYANGDDCVDTAVNTYLLQGKPPKKGLRCS</sequence>
<organism evidence="6">
    <name type="scientific">Streptantibioticus silvisoli</name>
    <dbReference type="NCBI Taxonomy" id="2705255"/>
    <lineage>
        <taxon>Bacteria</taxon>
        <taxon>Bacillati</taxon>
        <taxon>Actinomycetota</taxon>
        <taxon>Actinomycetes</taxon>
        <taxon>Kitasatosporales</taxon>
        <taxon>Streptomycetaceae</taxon>
        <taxon>Streptantibioticus</taxon>
    </lineage>
</organism>
<name>A0AA90H2Y1_9ACTN</name>
<dbReference type="PANTHER" id="PTHR43248:SF29">
    <property type="entry name" value="TRIPEPTIDYL AMINOPEPTIDASE"/>
    <property type="match status" value="1"/>
</dbReference>
<dbReference type="Gene3D" id="3.40.50.1820">
    <property type="entry name" value="alpha/beta hydrolase"/>
    <property type="match status" value="1"/>
</dbReference>
<dbReference type="PANTHER" id="PTHR43248">
    <property type="entry name" value="2-SUCCINYL-6-HYDROXY-2,4-CYCLOHEXADIENE-1-CARBOXYLATE SYNTHASE"/>
    <property type="match status" value="1"/>
</dbReference>
<evidence type="ECO:0000256" key="1">
    <source>
        <dbReference type="ARBA" id="ARBA00010088"/>
    </source>
</evidence>
<dbReference type="InterPro" id="IPR029058">
    <property type="entry name" value="AB_hydrolase_fold"/>
</dbReference>
<dbReference type="SUPFAM" id="SSF53474">
    <property type="entry name" value="alpha/beta-Hydrolases"/>
    <property type="match status" value="1"/>
</dbReference>
<keyword evidence="2" id="KW-0732">Signal</keyword>